<dbReference type="RefSeq" id="WP_377036072.1">
    <property type="nucleotide sequence ID" value="NZ_JBHSQL010000010.1"/>
</dbReference>
<dbReference type="InterPro" id="IPR001460">
    <property type="entry name" value="PCN-bd_Tpept"/>
</dbReference>
<keyword evidence="1" id="KW-0121">Carboxypeptidase</keyword>
<feature type="non-terminal residue" evidence="13">
    <location>
        <position position="739"/>
    </location>
</feature>
<evidence type="ECO:0000256" key="7">
    <source>
        <dbReference type="ARBA" id="ARBA00034000"/>
    </source>
</evidence>
<dbReference type="Gene3D" id="3.40.710.10">
    <property type="entry name" value="DD-peptidase/beta-lactamase superfamily"/>
    <property type="match status" value="1"/>
</dbReference>
<keyword evidence="6" id="KW-0511">Multifunctional enzyme</keyword>
<protein>
    <submittedName>
        <fullName evidence="13">Transglycosylase domain-containing protein</fullName>
        <ecNumber evidence="13">2.4.-.-</ecNumber>
    </submittedName>
</protein>
<dbReference type="Gene3D" id="1.10.3810.10">
    <property type="entry name" value="Biosynthetic peptidoglycan transglycosylase-like"/>
    <property type="match status" value="1"/>
</dbReference>
<evidence type="ECO:0000256" key="8">
    <source>
        <dbReference type="ARBA" id="ARBA00049902"/>
    </source>
</evidence>
<feature type="region of interest" description="Disordered" evidence="9">
    <location>
        <begin position="679"/>
        <end position="739"/>
    </location>
</feature>
<dbReference type="PANTHER" id="PTHR32282">
    <property type="entry name" value="BINDING PROTEIN TRANSPEPTIDASE, PUTATIVE-RELATED"/>
    <property type="match status" value="1"/>
</dbReference>
<evidence type="ECO:0000313" key="13">
    <source>
        <dbReference type="EMBL" id="MFC6150395.1"/>
    </source>
</evidence>
<comment type="catalytic activity">
    <reaction evidence="8">
        <text>[GlcNAc-(1-&gt;4)-Mur2Ac(oyl-L-Ala-gamma-D-Glu-L-Lys-D-Ala-D-Ala)](n)-di-trans,octa-cis-undecaprenyl diphosphate + beta-D-GlcNAc-(1-&gt;4)-Mur2Ac(oyl-L-Ala-gamma-D-Glu-L-Lys-D-Ala-D-Ala)-di-trans,octa-cis-undecaprenyl diphosphate = [GlcNAc-(1-&gt;4)-Mur2Ac(oyl-L-Ala-gamma-D-Glu-L-Lys-D-Ala-D-Ala)](n+1)-di-trans,octa-cis-undecaprenyl diphosphate + di-trans,octa-cis-undecaprenyl diphosphate + H(+)</text>
        <dbReference type="Rhea" id="RHEA:23708"/>
        <dbReference type="Rhea" id="RHEA-COMP:9602"/>
        <dbReference type="Rhea" id="RHEA-COMP:9603"/>
        <dbReference type="ChEBI" id="CHEBI:15378"/>
        <dbReference type="ChEBI" id="CHEBI:58405"/>
        <dbReference type="ChEBI" id="CHEBI:60033"/>
        <dbReference type="ChEBI" id="CHEBI:78435"/>
        <dbReference type="EC" id="2.4.99.28"/>
    </reaction>
</comment>
<organism evidence="13 14">
    <name type="scientific">Mumia xiangluensis</name>
    <dbReference type="NCBI Taxonomy" id="1678900"/>
    <lineage>
        <taxon>Bacteria</taxon>
        <taxon>Bacillati</taxon>
        <taxon>Actinomycetota</taxon>
        <taxon>Actinomycetes</taxon>
        <taxon>Propionibacteriales</taxon>
        <taxon>Nocardioidaceae</taxon>
        <taxon>Mumia</taxon>
    </lineage>
</organism>
<feature type="domain" description="Penicillin-binding protein transpeptidase" evidence="11">
    <location>
        <begin position="367"/>
        <end position="627"/>
    </location>
</feature>
<evidence type="ECO:0000256" key="9">
    <source>
        <dbReference type="SAM" id="MobiDB-lite"/>
    </source>
</evidence>
<gene>
    <name evidence="13" type="ORF">ACFPYK_13430</name>
</gene>
<dbReference type="Pfam" id="PF00905">
    <property type="entry name" value="Transpeptidase"/>
    <property type="match status" value="1"/>
</dbReference>
<evidence type="ECO:0000259" key="12">
    <source>
        <dbReference type="Pfam" id="PF00912"/>
    </source>
</evidence>
<feature type="compositionally biased region" description="Gly residues" evidence="9">
    <location>
        <begin position="711"/>
        <end position="739"/>
    </location>
</feature>
<evidence type="ECO:0000256" key="6">
    <source>
        <dbReference type="ARBA" id="ARBA00023268"/>
    </source>
</evidence>
<keyword evidence="3 13" id="KW-0328">Glycosyltransferase</keyword>
<keyword evidence="5" id="KW-0378">Hydrolase</keyword>
<evidence type="ECO:0000256" key="3">
    <source>
        <dbReference type="ARBA" id="ARBA00022676"/>
    </source>
</evidence>
<proteinExistence type="predicted"/>
<dbReference type="PANTHER" id="PTHR32282:SF33">
    <property type="entry name" value="PEPTIDOGLYCAN GLYCOSYLTRANSFERASE"/>
    <property type="match status" value="1"/>
</dbReference>
<name>A0ABW1QR65_9ACTN</name>
<dbReference type="InterPro" id="IPR050396">
    <property type="entry name" value="Glycosyltr_51/Transpeptidase"/>
</dbReference>
<evidence type="ECO:0000256" key="10">
    <source>
        <dbReference type="SAM" id="Phobius"/>
    </source>
</evidence>
<evidence type="ECO:0000313" key="14">
    <source>
        <dbReference type="Proteomes" id="UP001596097"/>
    </source>
</evidence>
<dbReference type="SUPFAM" id="SSF53955">
    <property type="entry name" value="Lysozyme-like"/>
    <property type="match status" value="1"/>
</dbReference>
<keyword evidence="4 13" id="KW-0808">Transferase</keyword>
<keyword evidence="14" id="KW-1185">Reference proteome</keyword>
<evidence type="ECO:0000256" key="1">
    <source>
        <dbReference type="ARBA" id="ARBA00022645"/>
    </source>
</evidence>
<dbReference type="SUPFAM" id="SSF56601">
    <property type="entry name" value="beta-lactamase/transpeptidase-like"/>
    <property type="match status" value="1"/>
</dbReference>
<dbReference type="InterPro" id="IPR001264">
    <property type="entry name" value="Glyco_trans_51"/>
</dbReference>
<dbReference type="Pfam" id="PF00912">
    <property type="entry name" value="Transgly"/>
    <property type="match status" value="1"/>
</dbReference>
<dbReference type="InterPro" id="IPR023346">
    <property type="entry name" value="Lysozyme-like_dom_sf"/>
</dbReference>
<evidence type="ECO:0000256" key="4">
    <source>
        <dbReference type="ARBA" id="ARBA00022679"/>
    </source>
</evidence>
<comment type="caution">
    <text evidence="13">The sequence shown here is derived from an EMBL/GenBank/DDBJ whole genome shotgun (WGS) entry which is preliminary data.</text>
</comment>
<feature type="domain" description="Glycosyl transferase family 51" evidence="12">
    <location>
        <begin position="78"/>
        <end position="262"/>
    </location>
</feature>
<comment type="catalytic activity">
    <reaction evidence="7">
        <text>Preferential cleavage: (Ac)2-L-Lys-D-Ala-|-D-Ala. Also transpeptidation of peptidyl-alanyl moieties that are N-acyl substituents of D-alanine.</text>
        <dbReference type="EC" id="3.4.16.4"/>
    </reaction>
</comment>
<evidence type="ECO:0000256" key="5">
    <source>
        <dbReference type="ARBA" id="ARBA00022801"/>
    </source>
</evidence>
<keyword evidence="10" id="KW-0472">Membrane</keyword>
<keyword evidence="2" id="KW-0645">Protease</keyword>
<dbReference type="InterPro" id="IPR012338">
    <property type="entry name" value="Beta-lactam/transpept-like"/>
</dbReference>
<dbReference type="Proteomes" id="UP001596097">
    <property type="component" value="Unassembled WGS sequence"/>
</dbReference>
<dbReference type="EC" id="2.4.-.-" evidence="13"/>
<dbReference type="GO" id="GO:0016757">
    <property type="term" value="F:glycosyltransferase activity"/>
    <property type="evidence" value="ECO:0007669"/>
    <property type="project" value="UniProtKB-KW"/>
</dbReference>
<keyword evidence="10" id="KW-1133">Transmembrane helix</keyword>
<dbReference type="InterPro" id="IPR036950">
    <property type="entry name" value="PBP_transglycosylase"/>
</dbReference>
<dbReference type="EMBL" id="JBHSQL010000010">
    <property type="protein sequence ID" value="MFC6150395.1"/>
    <property type="molecule type" value="Genomic_DNA"/>
</dbReference>
<sequence>MILGPRRRDEEGMGAARAIGSMALLSLFAGVLVAGLAIPVAAFVGVTSNSMARGFDELPLELRETPIPQRSKVLASDGSLITYFYSQNRQDVPLSKISPLMQQAVVSIEDARFFEHGALDFKGTVRALVNNATAGQTQGGSSLTQQLVKNILIQQAATPEERRAATEVTPARKIRELKYAMSYEEKHSKQQILENYLNISYFGDGAYGVSAAAKHYFSVDAADLNVTQAATLAGLVKNPVEYDPVTYPENALRRRNIVLSAMEAQGLISRATAAKAVTQPLGLKITRFANGCVSTKAPFFCDYVQRYLLQDKSLGKDRDERLHTLETGGLTIKTTLEPKFQRAADKAVHGRVAPTDNAIGAQALVVPGSGAVRALSQSRPMGNDKKAGQTYINYTVPKSLGGANGFQAGSTFKAFTAAAALNKGYPTRTFFNSPQSMNISGFSQCDGQGAGSWQLSNSTGAGAFTMTNGLQKSVNTYFAQLERLVGLCATTKMAAKMGIPVPDIDDTYPSFTLGTIDVSPLDMSAAYATFPARGKYCKPMPITLITDNAGETVKDYKPDCTRVMSEAAADSVNQILRGVQSPGGFGAALALDKPSAAKTGTTQSNRAVWYMGYTPKLVTSSMIAGANKEGHWKTLAGQSLNGEYISFSAVGGSSLAGPMWADTMRAIMDDLPYANFSTPGSLGAAPSDTPLAPKKEPKKKKGGGGDDRPGRGGGGGGGGNGGGGGGNGGGGAGPAGGGG</sequence>
<accession>A0ABW1QR65</accession>
<evidence type="ECO:0000256" key="2">
    <source>
        <dbReference type="ARBA" id="ARBA00022670"/>
    </source>
</evidence>
<reference evidence="14" key="1">
    <citation type="journal article" date="2019" name="Int. J. Syst. Evol. Microbiol.">
        <title>The Global Catalogue of Microorganisms (GCM) 10K type strain sequencing project: providing services to taxonomists for standard genome sequencing and annotation.</title>
        <authorList>
            <consortium name="The Broad Institute Genomics Platform"/>
            <consortium name="The Broad Institute Genome Sequencing Center for Infectious Disease"/>
            <person name="Wu L."/>
            <person name="Ma J."/>
        </authorList>
    </citation>
    <scope>NUCLEOTIDE SEQUENCE [LARGE SCALE GENOMIC DNA]</scope>
    <source>
        <strain evidence="14">CGMCC 4.7198</strain>
    </source>
</reference>
<evidence type="ECO:0000259" key="11">
    <source>
        <dbReference type="Pfam" id="PF00905"/>
    </source>
</evidence>
<feature type="transmembrane region" description="Helical" evidence="10">
    <location>
        <begin position="21"/>
        <end position="46"/>
    </location>
</feature>
<keyword evidence="10" id="KW-0812">Transmembrane</keyword>